<dbReference type="GeneID" id="95406931"/>
<evidence type="ECO:0000313" key="5">
    <source>
        <dbReference type="Proteomes" id="UP000706926"/>
    </source>
</evidence>
<comment type="caution">
    <text evidence="4">The sequence shown here is derived from an EMBL/GenBank/DDBJ whole genome shotgun (WGS) entry which is preliminary data.</text>
</comment>
<evidence type="ECO:0000313" key="4">
    <source>
        <dbReference type="EMBL" id="MBP1895945.1"/>
    </source>
</evidence>
<dbReference type="InterPro" id="IPR022019">
    <property type="entry name" value="DUF3600"/>
</dbReference>
<dbReference type="EMBL" id="JAGGKI010000018">
    <property type="protein sequence ID" value="MBP1895945.1"/>
    <property type="molecule type" value="Genomic_DNA"/>
</dbReference>
<keyword evidence="2" id="KW-0472">Membrane</keyword>
<protein>
    <recommendedName>
        <fullName evidence="3">DUF3600 domain-containing protein</fullName>
    </recommendedName>
</protein>
<evidence type="ECO:0000259" key="3">
    <source>
        <dbReference type="Pfam" id="PF12207"/>
    </source>
</evidence>
<reference evidence="4 5" key="1">
    <citation type="submission" date="2021-03" db="EMBL/GenBank/DDBJ databases">
        <title>Genomic Encyclopedia of Type Strains, Phase IV (KMG-IV): sequencing the most valuable type-strain genomes for metagenomic binning, comparative biology and taxonomic classification.</title>
        <authorList>
            <person name="Goeker M."/>
        </authorList>
    </citation>
    <scope>NUCLEOTIDE SEQUENCE [LARGE SCALE GENOMIC DNA]</scope>
    <source>
        <strain evidence="4 5">DSM 15596</strain>
    </source>
</reference>
<keyword evidence="5" id="KW-1185">Reference proteome</keyword>
<keyword evidence="2" id="KW-1133">Transmembrane helix</keyword>
<evidence type="ECO:0000256" key="2">
    <source>
        <dbReference type="SAM" id="Phobius"/>
    </source>
</evidence>
<sequence>MSLDERLKTAFKEEIKEWNAPTELKEKILNKVEHIQGGRQMKKWVVVCILAATLLIPTGAFAGYSYIADSIYGSRENIGVTQKQYDELEAKLQTAKQNLSEEEFTKWKSLLKELGTLNLKVADANGDFNFEKLSVGEQKNYRRLTTELEPLFRKLNEVQSTKREVKLLDSTTFWNEVLDQAGQILSKEEFDEFQKLVNELKAYEAKTLDPDGSVHIERLSKEDQTNIEQVEQQLQPFFKKLGITIKPKA</sequence>
<evidence type="ECO:0000256" key="1">
    <source>
        <dbReference type="SAM" id="Coils"/>
    </source>
</evidence>
<dbReference type="RefSeq" id="WP_007131416.1">
    <property type="nucleotide sequence ID" value="NZ_BOSA01000003.1"/>
</dbReference>
<dbReference type="Proteomes" id="UP000706926">
    <property type="component" value="Unassembled WGS sequence"/>
</dbReference>
<feature type="coiled-coil region" evidence="1">
    <location>
        <begin position="78"/>
        <end position="105"/>
    </location>
</feature>
<dbReference type="Gene3D" id="1.10.3950.10">
    <property type="entry name" value="putative ecf-type sigma factor negative effector from bacillus cereus"/>
    <property type="match status" value="2"/>
</dbReference>
<proteinExistence type="predicted"/>
<dbReference type="InterPro" id="IPR038267">
    <property type="entry name" value="ECF_sigma_eff"/>
</dbReference>
<name>A0ABS4FI81_9BACL</name>
<feature type="transmembrane region" description="Helical" evidence="2">
    <location>
        <begin position="44"/>
        <end position="67"/>
    </location>
</feature>
<keyword evidence="2" id="KW-0812">Transmembrane</keyword>
<feature type="domain" description="DUF3600" evidence="3">
    <location>
        <begin position="65"/>
        <end position="163"/>
    </location>
</feature>
<keyword evidence="1" id="KW-0175">Coiled coil</keyword>
<gene>
    <name evidence="4" type="ORF">J2Z18_005055</name>
</gene>
<dbReference type="Pfam" id="PF12207">
    <property type="entry name" value="DUF3600"/>
    <property type="match status" value="1"/>
</dbReference>
<organism evidence="4 5">
    <name type="scientific">Paenibacillus lactis</name>
    <dbReference type="NCBI Taxonomy" id="228574"/>
    <lineage>
        <taxon>Bacteria</taxon>
        <taxon>Bacillati</taxon>
        <taxon>Bacillota</taxon>
        <taxon>Bacilli</taxon>
        <taxon>Bacillales</taxon>
        <taxon>Paenibacillaceae</taxon>
        <taxon>Paenibacillus</taxon>
    </lineage>
</organism>
<accession>A0ABS4FI81</accession>